<dbReference type="PROSITE" id="PS00893">
    <property type="entry name" value="NUDIX_BOX"/>
    <property type="match status" value="1"/>
</dbReference>
<evidence type="ECO:0000313" key="2">
    <source>
        <dbReference type="Proteomes" id="UP000016935"/>
    </source>
</evidence>
<reference evidence="1 2" key="2">
    <citation type="journal article" date="2013" name="PLoS Genet.">
        <title>Comparative genome structure, secondary metabolite, and effector coding capacity across Cochliobolus pathogens.</title>
        <authorList>
            <person name="Condon B.J."/>
            <person name="Leng Y."/>
            <person name="Wu D."/>
            <person name="Bushley K.E."/>
            <person name="Ohm R.A."/>
            <person name="Otillar R."/>
            <person name="Martin J."/>
            <person name="Schackwitz W."/>
            <person name="Grimwood J."/>
            <person name="MohdZainudin N."/>
            <person name="Xue C."/>
            <person name="Wang R."/>
            <person name="Manning V.A."/>
            <person name="Dhillon B."/>
            <person name="Tu Z.J."/>
            <person name="Steffenson B.J."/>
            <person name="Salamov A."/>
            <person name="Sun H."/>
            <person name="Lowry S."/>
            <person name="LaButti K."/>
            <person name="Han J."/>
            <person name="Copeland A."/>
            <person name="Lindquist E."/>
            <person name="Barry K."/>
            <person name="Schmutz J."/>
            <person name="Baker S.E."/>
            <person name="Ciuffetti L.M."/>
            <person name="Grigoriev I.V."/>
            <person name="Zhong S."/>
            <person name="Turgeon B.G."/>
        </authorList>
    </citation>
    <scope>NUCLEOTIDE SEQUENCE [LARGE SCALE GENOMIC DNA]</scope>
    <source>
        <strain evidence="2">28A</strain>
    </source>
</reference>
<dbReference type="SUPFAM" id="SSF55811">
    <property type="entry name" value="Nudix"/>
    <property type="match status" value="1"/>
</dbReference>
<sequence>METGQNSSTAYTARPLTAQFDSGSFVVGGGVAIFHVASGRVVLCSYESRGRKAYFLPKGRRDAGEESGVGAEREGFEESGYRNRLLPLPTRHCQPQAHPRIHAPKSTAEPVLLQLMPLRHYQYLVYWYIAETLPPSLEAELETPPGAPYKAPPAYPQDLSLLDRIAQEPQGYEPVHHENTGVDEMERQYKSELCSVEDAVRKLGRGQGMGAAMADVVRRGWEGIQKRLAMESTATHESPEAA</sequence>
<dbReference type="eggNOG" id="ENOG502S9V3">
    <property type="taxonomic scope" value="Eukaryota"/>
</dbReference>
<dbReference type="OrthoDB" id="10259236at2759"/>
<name>R0KB22_EXST2</name>
<dbReference type="HOGENOM" id="CLU_037162_2_2_1"/>
<dbReference type="EMBL" id="KB908493">
    <property type="protein sequence ID" value="EOA90118.1"/>
    <property type="molecule type" value="Genomic_DNA"/>
</dbReference>
<proteinExistence type="predicted"/>
<organism evidence="1 2">
    <name type="scientific">Exserohilum turcicum (strain 28A)</name>
    <name type="common">Northern leaf blight fungus</name>
    <name type="synonym">Setosphaeria turcica</name>
    <dbReference type="NCBI Taxonomy" id="671987"/>
    <lineage>
        <taxon>Eukaryota</taxon>
        <taxon>Fungi</taxon>
        <taxon>Dikarya</taxon>
        <taxon>Ascomycota</taxon>
        <taxon>Pezizomycotina</taxon>
        <taxon>Dothideomycetes</taxon>
        <taxon>Pleosporomycetidae</taxon>
        <taxon>Pleosporales</taxon>
        <taxon>Pleosporineae</taxon>
        <taxon>Pleosporaceae</taxon>
        <taxon>Exserohilum</taxon>
    </lineage>
</organism>
<reference evidence="1 2" key="1">
    <citation type="journal article" date="2012" name="PLoS Pathog.">
        <title>Diverse lifestyles and strategies of plant pathogenesis encoded in the genomes of eighteen Dothideomycetes fungi.</title>
        <authorList>
            <person name="Ohm R.A."/>
            <person name="Feau N."/>
            <person name="Henrissat B."/>
            <person name="Schoch C.L."/>
            <person name="Horwitz B.A."/>
            <person name="Barry K.W."/>
            <person name="Condon B.J."/>
            <person name="Copeland A.C."/>
            <person name="Dhillon B."/>
            <person name="Glaser F."/>
            <person name="Hesse C.N."/>
            <person name="Kosti I."/>
            <person name="LaButti K."/>
            <person name="Lindquist E.A."/>
            <person name="Lucas S."/>
            <person name="Salamov A.A."/>
            <person name="Bradshaw R.E."/>
            <person name="Ciuffetti L."/>
            <person name="Hamelin R.C."/>
            <person name="Kema G.H.J."/>
            <person name="Lawrence C."/>
            <person name="Scott J.A."/>
            <person name="Spatafora J.W."/>
            <person name="Turgeon B.G."/>
            <person name="de Wit P.J.G.M."/>
            <person name="Zhong S."/>
            <person name="Goodwin S.B."/>
            <person name="Grigoriev I.V."/>
        </authorList>
    </citation>
    <scope>NUCLEOTIDE SEQUENCE [LARGE SCALE GENOMIC DNA]</scope>
    <source>
        <strain evidence="2">28A</strain>
    </source>
</reference>
<gene>
    <name evidence="1" type="ORF">SETTUDRAFT_175243</name>
</gene>
<dbReference type="Gene3D" id="3.90.79.10">
    <property type="entry name" value="Nucleoside Triphosphate Pyrophosphohydrolase"/>
    <property type="match status" value="1"/>
</dbReference>
<dbReference type="GeneID" id="19401383"/>
<dbReference type="InterPro" id="IPR020084">
    <property type="entry name" value="NUDIX_hydrolase_CS"/>
</dbReference>
<dbReference type="AlphaFoldDB" id="R0KB22"/>
<evidence type="ECO:0008006" key="3">
    <source>
        <dbReference type="Google" id="ProtNLM"/>
    </source>
</evidence>
<dbReference type="GO" id="GO:0016787">
    <property type="term" value="F:hydrolase activity"/>
    <property type="evidence" value="ECO:0007669"/>
    <property type="project" value="UniProtKB-KW"/>
</dbReference>
<dbReference type="Proteomes" id="UP000016935">
    <property type="component" value="Unassembled WGS sequence"/>
</dbReference>
<protein>
    <recommendedName>
        <fullName evidence="3">Nudix hydrolase domain-containing protein</fullName>
    </recommendedName>
</protein>
<dbReference type="RefSeq" id="XP_008022036.1">
    <property type="nucleotide sequence ID" value="XM_008023845.1"/>
</dbReference>
<evidence type="ECO:0000313" key="1">
    <source>
        <dbReference type="EMBL" id="EOA90118.1"/>
    </source>
</evidence>
<dbReference type="InterPro" id="IPR015797">
    <property type="entry name" value="NUDIX_hydrolase-like_dom_sf"/>
</dbReference>
<accession>R0KB22</accession>
<keyword evidence="2" id="KW-1185">Reference proteome</keyword>